<evidence type="ECO:0000313" key="4">
    <source>
        <dbReference type="EMBL" id="MFJ1267165.1"/>
    </source>
</evidence>
<organism evidence="4 5">
    <name type="scientific">Legionella lytica</name>
    <dbReference type="NCBI Taxonomy" id="96232"/>
    <lineage>
        <taxon>Bacteria</taxon>
        <taxon>Pseudomonadati</taxon>
        <taxon>Pseudomonadota</taxon>
        <taxon>Gammaproteobacteria</taxon>
        <taxon>Legionellales</taxon>
        <taxon>Legionellaceae</taxon>
        <taxon>Legionella</taxon>
    </lineage>
</organism>
<proteinExistence type="inferred from homology"/>
<gene>
    <name evidence="4" type="ORF">ACD661_01200</name>
</gene>
<keyword evidence="5" id="KW-1185">Reference proteome</keyword>
<sequence length="318" mass="34863">MSKILVTGATGFVGKCLVPALISAGHEVRCAVSKTVAWLNAEQVIVNKLEDDPDWTEALADIDVVIHLAARVHVMNETSATAMDDYCKINSIATRNLANQAAQHQVKRFVFLSSIKVNGEFTLKNTPFNEESIAQPEDPYGKSKLYAEQYLHAISQNTGLEVVIIRPPLIYGPEVKANFLKMLHLVRKGLPLPFGRVKNSRSLVYIGNLVSALCTVATHPNAANQTYLVADDDSLSLTQMMGTIGKAMGKTSKLMPVPVGLMSFTFALLGKKNINTRLFGSLEVSNNKIKSQLNWVPPVTATEGLRETVKWYQCEFGS</sequence>
<dbReference type="PANTHER" id="PTHR43000">
    <property type="entry name" value="DTDP-D-GLUCOSE 4,6-DEHYDRATASE-RELATED"/>
    <property type="match status" value="1"/>
</dbReference>
<evidence type="ECO:0000256" key="2">
    <source>
        <dbReference type="ARBA" id="ARBA00007637"/>
    </source>
</evidence>
<evidence type="ECO:0000256" key="1">
    <source>
        <dbReference type="ARBA" id="ARBA00005125"/>
    </source>
</evidence>
<dbReference type="EMBL" id="JBGORX010000001">
    <property type="protein sequence ID" value="MFJ1267165.1"/>
    <property type="molecule type" value="Genomic_DNA"/>
</dbReference>
<name>A0ABW8D730_9GAMM</name>
<comment type="similarity">
    <text evidence="2">Belongs to the NAD(P)-dependent epimerase/dehydratase family.</text>
</comment>
<dbReference type="SUPFAM" id="SSF51735">
    <property type="entry name" value="NAD(P)-binding Rossmann-fold domains"/>
    <property type="match status" value="1"/>
</dbReference>
<comment type="pathway">
    <text evidence="1">Bacterial outer membrane biogenesis; LPS O-antigen biosynthesis.</text>
</comment>
<evidence type="ECO:0000313" key="5">
    <source>
        <dbReference type="Proteomes" id="UP001615550"/>
    </source>
</evidence>
<dbReference type="CDD" id="cd05232">
    <property type="entry name" value="UDP_G4E_4_SDR_e"/>
    <property type="match status" value="1"/>
</dbReference>
<reference evidence="4 5" key="1">
    <citation type="submission" date="2024-08" db="EMBL/GenBank/DDBJ databases">
        <title>Draft Genome Sequence of Legionella lytica strain DSB2004, Isolated From a Fire Sprinkler System.</title>
        <authorList>
            <person name="Everhart A.D."/>
            <person name="Kidane D.T."/>
            <person name="Farone A.L."/>
            <person name="Farone M.B."/>
        </authorList>
    </citation>
    <scope>NUCLEOTIDE SEQUENCE [LARGE SCALE GENOMIC DNA]</scope>
    <source>
        <strain evidence="4 5">DSB2004</strain>
    </source>
</reference>
<dbReference type="RefSeq" id="WP_400185717.1">
    <property type="nucleotide sequence ID" value="NZ_JBGORX010000001.1"/>
</dbReference>
<feature type="domain" description="NAD-dependent epimerase/dehydratase" evidence="3">
    <location>
        <begin position="4"/>
        <end position="229"/>
    </location>
</feature>
<dbReference type="Proteomes" id="UP001615550">
    <property type="component" value="Unassembled WGS sequence"/>
</dbReference>
<dbReference type="InterPro" id="IPR001509">
    <property type="entry name" value="Epimerase_deHydtase"/>
</dbReference>
<evidence type="ECO:0000259" key="3">
    <source>
        <dbReference type="Pfam" id="PF01370"/>
    </source>
</evidence>
<dbReference type="Gene3D" id="3.40.50.720">
    <property type="entry name" value="NAD(P)-binding Rossmann-like Domain"/>
    <property type="match status" value="1"/>
</dbReference>
<protein>
    <submittedName>
        <fullName evidence="4">UDP-glucose 4-epimerase family protein</fullName>
    </submittedName>
</protein>
<comment type="caution">
    <text evidence="4">The sequence shown here is derived from an EMBL/GenBank/DDBJ whole genome shotgun (WGS) entry which is preliminary data.</text>
</comment>
<dbReference type="Pfam" id="PF01370">
    <property type="entry name" value="Epimerase"/>
    <property type="match status" value="1"/>
</dbReference>
<dbReference type="InterPro" id="IPR036291">
    <property type="entry name" value="NAD(P)-bd_dom_sf"/>
</dbReference>
<accession>A0ABW8D730</accession>